<dbReference type="GO" id="GO:0016301">
    <property type="term" value="F:kinase activity"/>
    <property type="evidence" value="ECO:0007669"/>
    <property type="project" value="UniProtKB-KW"/>
</dbReference>
<keyword evidence="2" id="KW-0808">Transferase</keyword>
<comment type="caution">
    <text evidence="9">The sequence shown here is derived from an EMBL/GenBank/DDBJ whole genome shotgun (WGS) entry which is preliminary data.</text>
</comment>
<name>A0A162YRH1_9FLAO</name>
<dbReference type="AlphaFoldDB" id="A0A162YRH1"/>
<dbReference type="STRING" id="1642818.AWE51_12230"/>
<evidence type="ECO:0000256" key="1">
    <source>
        <dbReference type="ARBA" id="ARBA00005715"/>
    </source>
</evidence>
<evidence type="ECO:0000313" key="10">
    <source>
        <dbReference type="Proteomes" id="UP000076715"/>
    </source>
</evidence>
<proteinExistence type="inferred from homology"/>
<protein>
    <recommendedName>
        <fullName evidence="11">Hydroxyacid dehydrogenase</fullName>
    </recommendedName>
</protein>
<evidence type="ECO:0000256" key="5">
    <source>
        <dbReference type="ARBA" id="ARBA00022840"/>
    </source>
</evidence>
<feature type="domain" description="Four-carbon acid sugar kinase N-terminal" evidence="7">
    <location>
        <begin position="36"/>
        <end position="270"/>
    </location>
</feature>
<reference evidence="9 10" key="1">
    <citation type="submission" date="2016-01" db="EMBL/GenBank/DDBJ databases">
        <title>The draft genome sequence of Aquimarina sp. RZW4-3-2.</title>
        <authorList>
            <person name="Wang Y."/>
        </authorList>
    </citation>
    <scope>NUCLEOTIDE SEQUENCE [LARGE SCALE GENOMIC DNA]</scope>
    <source>
        <strain evidence="9 10">RZW4-3-2</strain>
    </source>
</reference>
<evidence type="ECO:0000256" key="4">
    <source>
        <dbReference type="ARBA" id="ARBA00022777"/>
    </source>
</evidence>
<evidence type="ECO:0000256" key="2">
    <source>
        <dbReference type="ARBA" id="ARBA00022679"/>
    </source>
</evidence>
<keyword evidence="10" id="KW-1185">Reference proteome</keyword>
<gene>
    <name evidence="9" type="ORF">AWE51_12230</name>
</gene>
<sequence length="467" mass="52426">MNIILSEIEKELPVVDKTDYRSQNNSLFSQLHRTCIVIDDDPTGNQTVHDITLLTKWDVETIANQFRKQNPIFFILTNSRSLTSSKTSIIYNEIISNITIASTITQRRFSIISRSDSTLRGHFVEETNALQKAKKYKDAITVFIPAMFEGGRVTVNDIHYISDSKQLTPVNETPFSKDHSFGYTEANLVSWIIEKTKNKINSSEISTFSISEIRTQSIQQLSRKIIDLTPNTYCIVNTLNYSDLDKISHALLKAQKAGKTILFRTSSSFVPSYIGLITKGLLKARDFIADLPQNGGLLIVGSYVQKSSDQLKYLLKHCNPENVIEIDVHQALNEDTSTYIKSIITVINNQLLRHNDIVIYTSRKLITGKNTESTIDIASKVSYLLTSLIRKISTRPKYILAKGGITSHDIAVHGLGMNQSNVLGQILPGVPVWEMGNETKFPKLPYIVFPGNVGDEKSLHTITQKLS</sequence>
<dbReference type="SUPFAM" id="SSF142764">
    <property type="entry name" value="YgbK-like"/>
    <property type="match status" value="1"/>
</dbReference>
<keyword evidence="3" id="KW-0547">Nucleotide-binding</keyword>
<dbReference type="OrthoDB" id="153193at2"/>
<dbReference type="Proteomes" id="UP000076715">
    <property type="component" value="Unassembled WGS sequence"/>
</dbReference>
<keyword evidence="6" id="KW-0119">Carbohydrate metabolism</keyword>
<organism evidence="9 10">
    <name type="scientific">Aquimarina aggregata</name>
    <dbReference type="NCBI Taxonomy" id="1642818"/>
    <lineage>
        <taxon>Bacteria</taxon>
        <taxon>Pseudomonadati</taxon>
        <taxon>Bacteroidota</taxon>
        <taxon>Flavobacteriia</taxon>
        <taxon>Flavobacteriales</taxon>
        <taxon>Flavobacteriaceae</taxon>
        <taxon>Aquimarina</taxon>
    </lineage>
</organism>
<dbReference type="InterPro" id="IPR031475">
    <property type="entry name" value="NBD_C"/>
</dbReference>
<dbReference type="Pfam" id="PF07005">
    <property type="entry name" value="SBD_N"/>
    <property type="match status" value="1"/>
</dbReference>
<feature type="domain" description="Four-carbon acid sugar kinase nucleotide binding" evidence="8">
    <location>
        <begin position="297"/>
        <end position="459"/>
    </location>
</feature>
<keyword evidence="5" id="KW-0067">ATP-binding</keyword>
<evidence type="ECO:0000256" key="3">
    <source>
        <dbReference type="ARBA" id="ARBA00022741"/>
    </source>
</evidence>
<dbReference type="InterPro" id="IPR010737">
    <property type="entry name" value="4-carb_acid_sugar_kinase_N"/>
</dbReference>
<dbReference type="InterPro" id="IPR037051">
    <property type="entry name" value="4-carb_acid_sugar_kinase_N_sf"/>
</dbReference>
<dbReference type="RefSeq" id="WP_066317360.1">
    <property type="nucleotide sequence ID" value="NZ_LQRT01000035.1"/>
</dbReference>
<dbReference type="Gene3D" id="3.40.50.10840">
    <property type="entry name" value="Putative sugar-binding, N-terminal domain"/>
    <property type="match status" value="1"/>
</dbReference>
<keyword evidence="4" id="KW-0418">Kinase</keyword>
<dbReference type="Pfam" id="PF17042">
    <property type="entry name" value="NBD_C"/>
    <property type="match status" value="1"/>
</dbReference>
<dbReference type="Gene3D" id="3.40.980.20">
    <property type="entry name" value="Four-carbon acid sugar kinase, nucleotide binding domain"/>
    <property type="match status" value="1"/>
</dbReference>
<evidence type="ECO:0000313" key="9">
    <source>
        <dbReference type="EMBL" id="KZS39307.1"/>
    </source>
</evidence>
<comment type="similarity">
    <text evidence="1">Belongs to the four-carbon acid sugar kinase family.</text>
</comment>
<evidence type="ECO:0000259" key="8">
    <source>
        <dbReference type="Pfam" id="PF17042"/>
    </source>
</evidence>
<dbReference type="InterPro" id="IPR042213">
    <property type="entry name" value="NBD_C_sf"/>
</dbReference>
<evidence type="ECO:0000259" key="7">
    <source>
        <dbReference type="Pfam" id="PF07005"/>
    </source>
</evidence>
<evidence type="ECO:0008006" key="11">
    <source>
        <dbReference type="Google" id="ProtNLM"/>
    </source>
</evidence>
<accession>A0A162YRH1</accession>
<dbReference type="EMBL" id="LQRT01000035">
    <property type="protein sequence ID" value="KZS39307.1"/>
    <property type="molecule type" value="Genomic_DNA"/>
</dbReference>
<evidence type="ECO:0000256" key="6">
    <source>
        <dbReference type="ARBA" id="ARBA00023277"/>
    </source>
</evidence>
<dbReference type="GO" id="GO:0005524">
    <property type="term" value="F:ATP binding"/>
    <property type="evidence" value="ECO:0007669"/>
    <property type="project" value="UniProtKB-KW"/>
</dbReference>